<name>A0A2H1FGE5_9ARCH</name>
<evidence type="ECO:0000313" key="1">
    <source>
        <dbReference type="EMBL" id="SMH71839.1"/>
    </source>
</evidence>
<keyword evidence="2" id="KW-1185">Reference proteome</keyword>
<sequence length="62" mass="7018">MQLLKFIFGVGTAKQLFDFIVEWCVGTFLKSCAKTFVVETEVIAITLTNKSNIVFIVFIRQA</sequence>
<proteinExistence type="predicted"/>
<dbReference type="EMBL" id="LT841358">
    <property type="protein sequence ID" value="SMH71839.1"/>
    <property type="molecule type" value="Genomic_DNA"/>
</dbReference>
<protein>
    <submittedName>
        <fullName evidence="1">Uncharacterized protein</fullName>
    </submittedName>
</protein>
<evidence type="ECO:0000313" key="2">
    <source>
        <dbReference type="Proteomes" id="UP000230607"/>
    </source>
</evidence>
<dbReference type="AlphaFoldDB" id="A0A2H1FGE5"/>
<organism evidence="1 2">
    <name type="scientific">Candidatus Nitrosotalea okcheonensis</name>
    <dbReference type="NCBI Taxonomy" id="1903276"/>
    <lineage>
        <taxon>Archaea</taxon>
        <taxon>Nitrososphaerota</taxon>
        <taxon>Nitrososphaeria</taxon>
        <taxon>Nitrosotaleales</taxon>
        <taxon>Nitrosotaleaceae</taxon>
        <taxon>Nitrosotalea</taxon>
    </lineage>
</organism>
<reference evidence="2" key="1">
    <citation type="submission" date="2017-03" db="EMBL/GenBank/DDBJ databases">
        <authorList>
            <person name="Herbold C."/>
        </authorList>
    </citation>
    <scope>NUCLEOTIDE SEQUENCE [LARGE SCALE GENOMIC DNA]</scope>
</reference>
<dbReference type="Proteomes" id="UP000230607">
    <property type="component" value="Chromosome 1"/>
</dbReference>
<gene>
    <name evidence="1" type="ORF">NCS_11651</name>
</gene>
<accession>A0A2H1FGE5</accession>